<feature type="compositionally biased region" description="Polar residues" evidence="1">
    <location>
        <begin position="97"/>
        <end position="114"/>
    </location>
</feature>
<protein>
    <submittedName>
        <fullName evidence="2">Uncharacterized protein</fullName>
    </submittedName>
</protein>
<feature type="non-terminal residue" evidence="2">
    <location>
        <position position="249"/>
    </location>
</feature>
<feature type="compositionally biased region" description="Low complexity" evidence="1">
    <location>
        <begin position="84"/>
        <end position="95"/>
    </location>
</feature>
<dbReference type="AlphaFoldDB" id="A0ABD0R152"/>
<gene>
    <name evidence="2" type="ORF">M9458_014238</name>
</gene>
<evidence type="ECO:0000313" key="2">
    <source>
        <dbReference type="EMBL" id="KAL0191540.1"/>
    </source>
</evidence>
<evidence type="ECO:0000256" key="1">
    <source>
        <dbReference type="SAM" id="MobiDB-lite"/>
    </source>
</evidence>
<feature type="compositionally biased region" description="Acidic residues" evidence="1">
    <location>
        <begin position="125"/>
        <end position="142"/>
    </location>
</feature>
<keyword evidence="3" id="KW-1185">Reference proteome</keyword>
<sequence>PTVSPASSADMAPISSGSSTWTSAGLPFSFVSMATGMGPPSSGGQATVASVVTSTLLAGLGFSGSVISSLPGSFWPTHSTNSGPTPTQHPATPAAESTPSDSNIMTSEDSTEANNKQEEDREREEKEEEEEEEKEEEEEQGEEEKKKKGKDVTVKDKKQDKTVAQKPTAPVPTSKHRERGRERADVNTENSTMAPTVVEEQVPRATERPSKPTWLKDNDTADMQLPSSSTETTKLTNEEKAHWPYFMHT</sequence>
<feature type="compositionally biased region" description="Basic and acidic residues" evidence="1">
    <location>
        <begin position="143"/>
        <end position="163"/>
    </location>
</feature>
<evidence type="ECO:0000313" key="3">
    <source>
        <dbReference type="Proteomes" id="UP001529510"/>
    </source>
</evidence>
<feature type="compositionally biased region" description="Polar residues" evidence="1">
    <location>
        <begin position="225"/>
        <end position="235"/>
    </location>
</feature>
<comment type="caution">
    <text evidence="2">The sequence shown here is derived from an EMBL/GenBank/DDBJ whole genome shotgun (WGS) entry which is preliminary data.</text>
</comment>
<feature type="compositionally biased region" description="Basic and acidic residues" evidence="1">
    <location>
        <begin position="201"/>
        <end position="219"/>
    </location>
</feature>
<organism evidence="2 3">
    <name type="scientific">Cirrhinus mrigala</name>
    <name type="common">Mrigala</name>
    <dbReference type="NCBI Taxonomy" id="683832"/>
    <lineage>
        <taxon>Eukaryota</taxon>
        <taxon>Metazoa</taxon>
        <taxon>Chordata</taxon>
        <taxon>Craniata</taxon>
        <taxon>Vertebrata</taxon>
        <taxon>Euteleostomi</taxon>
        <taxon>Actinopterygii</taxon>
        <taxon>Neopterygii</taxon>
        <taxon>Teleostei</taxon>
        <taxon>Ostariophysi</taxon>
        <taxon>Cypriniformes</taxon>
        <taxon>Cyprinidae</taxon>
        <taxon>Labeoninae</taxon>
        <taxon>Labeonini</taxon>
        <taxon>Cirrhinus</taxon>
    </lineage>
</organism>
<name>A0ABD0R152_CIRMR</name>
<dbReference type="Proteomes" id="UP001529510">
    <property type="component" value="Unassembled WGS sequence"/>
</dbReference>
<reference evidence="2 3" key="1">
    <citation type="submission" date="2024-05" db="EMBL/GenBank/DDBJ databases">
        <title>Genome sequencing and assembly of Indian major carp, Cirrhinus mrigala (Hamilton, 1822).</title>
        <authorList>
            <person name="Mohindra V."/>
            <person name="Chowdhury L.M."/>
            <person name="Lal K."/>
            <person name="Jena J.K."/>
        </authorList>
    </citation>
    <scope>NUCLEOTIDE SEQUENCE [LARGE SCALE GENOMIC DNA]</scope>
    <source>
        <strain evidence="2">CM1030</strain>
        <tissue evidence="2">Blood</tissue>
    </source>
</reference>
<feature type="region of interest" description="Disordered" evidence="1">
    <location>
        <begin position="77"/>
        <end position="236"/>
    </location>
</feature>
<proteinExistence type="predicted"/>
<dbReference type="EMBL" id="JAMKFB020000006">
    <property type="protein sequence ID" value="KAL0191540.1"/>
    <property type="molecule type" value="Genomic_DNA"/>
</dbReference>
<accession>A0ABD0R152</accession>
<feature type="compositionally biased region" description="Basic and acidic residues" evidence="1">
    <location>
        <begin position="115"/>
        <end position="124"/>
    </location>
</feature>
<feature type="non-terminal residue" evidence="2">
    <location>
        <position position="1"/>
    </location>
</feature>